<protein>
    <recommendedName>
        <fullName evidence="3">Uridine kinase</fullName>
    </recommendedName>
</protein>
<evidence type="ECO:0000313" key="1">
    <source>
        <dbReference type="EMBL" id="NHN55915.1"/>
    </source>
</evidence>
<comment type="caution">
    <text evidence="1">The sequence shown here is derived from an EMBL/GenBank/DDBJ whole genome shotgun (WGS) entry which is preliminary data.</text>
</comment>
<accession>A0A967B266</accession>
<dbReference type="EMBL" id="JAAOIV010000005">
    <property type="protein sequence ID" value="NHN55915.1"/>
    <property type="molecule type" value="Genomic_DNA"/>
</dbReference>
<reference evidence="1" key="1">
    <citation type="submission" date="2020-03" db="EMBL/GenBank/DDBJ databases">
        <title>Draft sequencing of Calidifontibacter sp. DB0510.</title>
        <authorList>
            <person name="Kim D.-U."/>
        </authorList>
    </citation>
    <scope>NUCLEOTIDE SEQUENCE</scope>
    <source>
        <strain evidence="1">DB0510</strain>
    </source>
</reference>
<dbReference type="AlphaFoldDB" id="A0A967B266"/>
<keyword evidence="2" id="KW-1185">Reference proteome</keyword>
<dbReference type="InterPro" id="IPR027417">
    <property type="entry name" value="P-loop_NTPase"/>
</dbReference>
<dbReference type="Proteomes" id="UP000744769">
    <property type="component" value="Unassembled WGS sequence"/>
</dbReference>
<name>A0A967B266_9MICO</name>
<proteinExistence type="predicted"/>
<evidence type="ECO:0008006" key="3">
    <source>
        <dbReference type="Google" id="ProtNLM"/>
    </source>
</evidence>
<dbReference type="SUPFAM" id="SSF52540">
    <property type="entry name" value="P-loop containing nucleoside triphosphate hydrolases"/>
    <property type="match status" value="1"/>
</dbReference>
<dbReference type="Gene3D" id="3.40.50.300">
    <property type="entry name" value="P-loop containing nucleotide triphosphate hydrolases"/>
    <property type="match status" value="1"/>
</dbReference>
<sequence>MLIDGRSGSGKTTTATWLAQRLDAPVVHTDDVAWHLHPTEWVSALLGGVLDPWIRHEEVAYRPPGWVERGREGAITVPVSDRLVIEGVGAARSALAPLANVVLWVQSDEDIAKERGIARDIELGRTPAEAADFWEEWMGFEQPFLALERPWERAALVVNGTPDTRVPAHSWIARGPL</sequence>
<gene>
    <name evidence="1" type="ORF">G9U51_09025</name>
</gene>
<evidence type="ECO:0000313" key="2">
    <source>
        <dbReference type="Proteomes" id="UP000744769"/>
    </source>
</evidence>
<organism evidence="1 2">
    <name type="scientific">Metallococcus carri</name>
    <dbReference type="NCBI Taxonomy" id="1656884"/>
    <lineage>
        <taxon>Bacteria</taxon>
        <taxon>Bacillati</taxon>
        <taxon>Actinomycetota</taxon>
        <taxon>Actinomycetes</taxon>
        <taxon>Micrococcales</taxon>
        <taxon>Dermacoccaceae</taxon>
        <taxon>Metallococcus</taxon>
    </lineage>
</organism>